<dbReference type="EMBL" id="AFVJ01000044">
    <property type="protein sequence ID" value="EGS28800.1"/>
    <property type="molecule type" value="Genomic_DNA"/>
</dbReference>
<protein>
    <submittedName>
        <fullName evidence="1">Uncharacterized protein</fullName>
    </submittedName>
</protein>
<reference evidence="1 2" key="1">
    <citation type="journal article" date="2011" name="J. Bacteriol.">
        <title>Genome Sequence of Duck Pathogen Mycoplasma anatis Strain 1340.</title>
        <authorList>
            <person name="Guo Z."/>
            <person name="Chen P."/>
            <person name="Ren P."/>
            <person name="Kuang S."/>
            <person name="Zhou Z."/>
            <person name="Li Z."/>
            <person name="Liu M."/>
            <person name="Shi D."/>
            <person name="Xiao Y."/>
            <person name="Wang X."/>
            <person name="Zhou R."/>
            <person name="Jin H."/>
            <person name="Bi D."/>
        </authorList>
    </citation>
    <scope>NUCLEOTIDE SEQUENCE [LARGE SCALE GENOMIC DNA]</scope>
    <source>
        <strain evidence="1 2">1340</strain>
    </source>
</reference>
<feature type="non-terminal residue" evidence="1">
    <location>
        <position position="1"/>
    </location>
</feature>
<dbReference type="AlphaFoldDB" id="F9QEN7"/>
<keyword evidence="2" id="KW-1185">Reference proteome</keyword>
<evidence type="ECO:0000313" key="2">
    <source>
        <dbReference type="Proteomes" id="UP000005055"/>
    </source>
</evidence>
<accession>F9QEN7</accession>
<organism evidence="1 2">
    <name type="scientific">Mycoplasmopsis anatis 1340</name>
    <dbReference type="NCBI Taxonomy" id="1034808"/>
    <lineage>
        <taxon>Bacteria</taxon>
        <taxon>Bacillati</taxon>
        <taxon>Mycoplasmatota</taxon>
        <taxon>Mycoplasmoidales</taxon>
        <taxon>Metamycoplasmataceae</taxon>
        <taxon>Mycoplasmopsis</taxon>
    </lineage>
</organism>
<sequence>ELKTFINNFDELEYFVKINLYNCFKFICENKNINDIKNEIVEYVNSHNKLISKQINCINLDKITVPFDNLFLFSLYSIHNCFKKQVIFEYLNNINENKLDKEIVDILINYFRNYELEFIIYETQNEINNELIKPLFKKSKSSFKLNFGVFSNMFNKKISTHRLKSMLEIEKYVLENKNKSYLLSMENNTKEIYKIVQNHSFVSHFLSPNTIKNAKKYLLSKNYWMNIFKILIDSLPFDIPEDDKEISIKYDESNFKIVEISSKIINFSGSIQKSIENLISNKNINSKGIDIQKTLEIFVLDNIIDIGNFIKIYKFNNSKLVNCSYKVLDKIKILNNKFESEVNLEITNKKITNKLEEINWLSTTKLNFLEHSLIVGNKNDIDIFSTARSVRTFIELVSKMFIIDQIFKCYKEGINNKYPKRIEEVSKILDVDLSIRLLEFSINTNHKNLENVREKIDANKRSLEILHLKYHLFKFDRKFHFPEFRFSFTEEVYENFIKKLVKIFDNEILNIFAHSFHWLHNSVEIDELTDEFINGLKNLINLLKSDLYNDFIYQLNSIYEFVSNKDNSLEKFFNTKK</sequence>
<gene>
    <name evidence="1" type="ORF">GIG_00570</name>
</gene>
<comment type="caution">
    <text evidence="1">The sequence shown here is derived from an EMBL/GenBank/DDBJ whole genome shotgun (WGS) entry which is preliminary data.</text>
</comment>
<dbReference type="RefSeq" id="WP_006886959.1">
    <property type="nucleotide sequence ID" value="NZ_AFVJ01000044.1"/>
</dbReference>
<proteinExistence type="predicted"/>
<evidence type="ECO:0000313" key="1">
    <source>
        <dbReference type="EMBL" id="EGS28800.1"/>
    </source>
</evidence>
<name>F9QEN7_9BACT</name>
<dbReference type="Proteomes" id="UP000005055">
    <property type="component" value="Unassembled WGS sequence"/>
</dbReference>